<gene>
    <name evidence="2" type="ORF">Rhopal_003156-T1</name>
</gene>
<feature type="compositionally biased region" description="Acidic residues" evidence="1">
    <location>
        <begin position="500"/>
        <end position="532"/>
    </location>
</feature>
<reference evidence="2 3" key="1">
    <citation type="submission" date="2021-12" db="EMBL/GenBank/DDBJ databases">
        <title>High titer production of polyol ester of fatty acids by Rhodotorula paludigena BS15 towards product separation-free biomass refinery.</title>
        <authorList>
            <person name="Mano J."/>
            <person name="Ono H."/>
            <person name="Tanaka T."/>
            <person name="Naito K."/>
            <person name="Sushida H."/>
            <person name="Ike M."/>
            <person name="Tokuyasu K."/>
            <person name="Kitaoka M."/>
        </authorList>
    </citation>
    <scope>NUCLEOTIDE SEQUENCE [LARGE SCALE GENOMIC DNA]</scope>
    <source>
        <strain evidence="2 3">BS15</strain>
    </source>
</reference>
<evidence type="ECO:0000313" key="3">
    <source>
        <dbReference type="Proteomes" id="UP001342314"/>
    </source>
</evidence>
<proteinExistence type="predicted"/>
<feature type="compositionally biased region" description="Polar residues" evidence="1">
    <location>
        <begin position="15"/>
        <end position="26"/>
    </location>
</feature>
<dbReference type="Pfam" id="PF04004">
    <property type="entry name" value="Leo1"/>
    <property type="match status" value="1"/>
</dbReference>
<dbReference type="EMBL" id="BQKY01000006">
    <property type="protein sequence ID" value="GJN90157.1"/>
    <property type="molecule type" value="Genomic_DNA"/>
</dbReference>
<dbReference type="PANTHER" id="PTHR23146:SF0">
    <property type="entry name" value="RNA POLYMERASE-ASSOCIATED PROTEIN LEO1"/>
    <property type="match status" value="1"/>
</dbReference>
<evidence type="ECO:0008006" key="4">
    <source>
        <dbReference type="Google" id="ProtNLM"/>
    </source>
</evidence>
<dbReference type="GO" id="GO:0032968">
    <property type="term" value="P:positive regulation of transcription elongation by RNA polymerase II"/>
    <property type="evidence" value="ECO:0007669"/>
    <property type="project" value="TreeGrafter"/>
</dbReference>
<feature type="compositionally biased region" description="Basic and acidic residues" evidence="1">
    <location>
        <begin position="407"/>
        <end position="431"/>
    </location>
</feature>
<feature type="region of interest" description="Disordered" evidence="1">
    <location>
        <begin position="1"/>
        <end position="157"/>
    </location>
</feature>
<feature type="compositionally biased region" description="Gly residues" evidence="1">
    <location>
        <begin position="434"/>
        <end position="446"/>
    </location>
</feature>
<dbReference type="InterPro" id="IPR007149">
    <property type="entry name" value="Leo1"/>
</dbReference>
<keyword evidence="3" id="KW-1185">Reference proteome</keyword>
<dbReference type="GO" id="GO:1990269">
    <property type="term" value="F:RNA polymerase II C-terminal domain phosphoserine binding"/>
    <property type="evidence" value="ECO:0007669"/>
    <property type="project" value="TreeGrafter"/>
</dbReference>
<evidence type="ECO:0000313" key="2">
    <source>
        <dbReference type="EMBL" id="GJN90157.1"/>
    </source>
</evidence>
<dbReference type="Proteomes" id="UP001342314">
    <property type="component" value="Unassembled WGS sequence"/>
</dbReference>
<dbReference type="GO" id="GO:0006368">
    <property type="term" value="P:transcription elongation by RNA polymerase II"/>
    <property type="evidence" value="ECO:0007669"/>
    <property type="project" value="InterPro"/>
</dbReference>
<feature type="region of interest" description="Disordered" evidence="1">
    <location>
        <begin position="395"/>
        <end position="575"/>
    </location>
</feature>
<dbReference type="AlphaFoldDB" id="A0AAV5GM92"/>
<organism evidence="2 3">
    <name type="scientific">Rhodotorula paludigena</name>
    <dbReference type="NCBI Taxonomy" id="86838"/>
    <lineage>
        <taxon>Eukaryota</taxon>
        <taxon>Fungi</taxon>
        <taxon>Dikarya</taxon>
        <taxon>Basidiomycota</taxon>
        <taxon>Pucciniomycotina</taxon>
        <taxon>Microbotryomycetes</taxon>
        <taxon>Sporidiobolales</taxon>
        <taxon>Sporidiobolaceae</taxon>
        <taxon>Rhodotorula</taxon>
    </lineage>
</organism>
<sequence length="575" mass="61095">MDPAVDTGYDDGVSEQPNAVNPTSLESLAYGARNPPELYPDAAPGLPEPANPVPGNDSAATVAHGPLGVIAQPLGHLDPSDQLPVPPPQHYAQQDPTAGDANDDDDDDDMGDDLFGDGAASDDDDAMDEDKGPAAVDEPAQPLAAPSPSPLPDDGLTADERARRQRLEYDEDDYAGAGLDADDPNAHVLRHEEVIAQLPLANFSVPAGGKVWHARLPNFLQIQTSPFDEQTWEAEDLAVGGGAAGESQDDVKPRTLPDENVIRWRWTRDELGQVIKQSNARIVRWSDGTLSLQLGTELFDMSLALDHSATLTASSSGAAVPSVNPVTAGLAASATDLSRGHGLTYLSARHTYNGSALSEAQASVHGQILFRPATLASQTHRRLAGSIAGRYAAKGRATKLQETPSEDPERLRIKKEKEEADKAKKARREAAKAAGGGRRGGGGGAGRKGKKATTVEGLDISDAEGDDDDDDDEGAYGGGYGGRRSQPKRGRGGPLNRDYSDDDDEGFLARSDEEEEEDDNGRDAEIEEADAVLEERRRKDRSSKRRGSDAGDESQGTETAAAPRRRLVVESDEDE</sequence>
<feature type="compositionally biased region" description="Acidic residues" evidence="1">
    <location>
        <begin position="459"/>
        <end position="474"/>
    </location>
</feature>
<dbReference type="PANTHER" id="PTHR23146">
    <property type="entry name" value="LEO1 PROTEIN"/>
    <property type="match status" value="1"/>
</dbReference>
<comment type="caution">
    <text evidence="2">The sequence shown here is derived from an EMBL/GenBank/DDBJ whole genome shotgun (WGS) entry which is preliminary data.</text>
</comment>
<protein>
    <recommendedName>
        <fullName evidence="4">RNA polymerase-associated protein LEO1</fullName>
    </recommendedName>
</protein>
<name>A0AAV5GM92_9BASI</name>
<accession>A0AAV5GM92</accession>
<evidence type="ECO:0000256" key="1">
    <source>
        <dbReference type="SAM" id="MobiDB-lite"/>
    </source>
</evidence>
<feature type="compositionally biased region" description="Acidic residues" evidence="1">
    <location>
        <begin position="101"/>
        <end position="128"/>
    </location>
</feature>
<dbReference type="GO" id="GO:0016593">
    <property type="term" value="C:Cdc73/Paf1 complex"/>
    <property type="evidence" value="ECO:0007669"/>
    <property type="project" value="InterPro"/>
</dbReference>